<dbReference type="EMBL" id="JAAGWY010000001">
    <property type="protein sequence ID" value="NEN05201.1"/>
    <property type="molecule type" value="Genomic_DNA"/>
</dbReference>
<feature type="compositionally biased region" description="Basic and acidic residues" evidence="1">
    <location>
        <begin position="9"/>
        <end position="20"/>
    </location>
</feature>
<dbReference type="AlphaFoldDB" id="A0A6L9XUV7"/>
<protein>
    <submittedName>
        <fullName evidence="2">Uncharacterized protein</fullName>
    </submittedName>
</protein>
<sequence>MQLSAPTIDDLRQKVRDEHGPSARIVSAEKVIPRGIGRIRKPTYFEAVVELPDAPPSPPDVQVDPAARHGIASLLADAEDAEDADGMLRRTALPSPTGAPHTGPSHTGSPHSGSPHSGSQRTGSPHTGFDELMASLAGFAAPPPPAASALPALLELEAARPSVAVPVLPNVPGDLVAVVSAGQDALAVAQAMCRVSGAGELRAAGGIKVRGRASLTDRRSALLARADGVEAGMVVFCAFGAESSDDALAALGAIDPDQVWVVVDAGRKPDDTQRWVDRVATAVDIAALAVVGAASTATPQTVNSLGIPVGWVDGAPAAAARL</sequence>
<feature type="region of interest" description="Disordered" evidence="1">
    <location>
        <begin position="1"/>
        <end position="20"/>
    </location>
</feature>
<comment type="caution">
    <text evidence="2">The sequence shown here is derived from an EMBL/GenBank/DDBJ whole genome shotgun (WGS) entry which is preliminary data.</text>
</comment>
<dbReference type="RefSeq" id="WP_163288384.1">
    <property type="nucleotide sequence ID" value="NZ_JAAGWY010000001.1"/>
</dbReference>
<evidence type="ECO:0000256" key="1">
    <source>
        <dbReference type="SAM" id="MobiDB-lite"/>
    </source>
</evidence>
<feature type="region of interest" description="Disordered" evidence="1">
    <location>
        <begin position="90"/>
        <end position="129"/>
    </location>
</feature>
<organism evidence="2 3">
    <name type="scientific">Leifsonia tongyongensis</name>
    <dbReference type="NCBI Taxonomy" id="1268043"/>
    <lineage>
        <taxon>Bacteria</taxon>
        <taxon>Bacillati</taxon>
        <taxon>Actinomycetota</taxon>
        <taxon>Actinomycetes</taxon>
        <taxon>Micrococcales</taxon>
        <taxon>Microbacteriaceae</taxon>
        <taxon>Leifsonia</taxon>
    </lineage>
</organism>
<name>A0A6L9XUV7_9MICO</name>
<feature type="compositionally biased region" description="Low complexity" evidence="1">
    <location>
        <begin position="100"/>
        <end position="119"/>
    </location>
</feature>
<dbReference type="Proteomes" id="UP000474967">
    <property type="component" value="Unassembled WGS sequence"/>
</dbReference>
<accession>A0A6L9XUV7</accession>
<evidence type="ECO:0000313" key="2">
    <source>
        <dbReference type="EMBL" id="NEN05201.1"/>
    </source>
</evidence>
<reference evidence="2 3" key="1">
    <citation type="journal article" date="2014" name="J. Microbiol.">
        <title>Diaminobutyricibacter tongyongensis gen. nov., sp. nov. and Homoserinibacter gongjuensis gen. nov., sp. nov. belong to the family Microbacteriaceae.</title>
        <authorList>
            <person name="Kim S.J."/>
            <person name="Ahn J.H."/>
            <person name="Weon H.Y."/>
            <person name="Hamada M."/>
            <person name="Suzuki K."/>
            <person name="Kwon S.W."/>
        </authorList>
    </citation>
    <scope>NUCLEOTIDE SEQUENCE [LARGE SCALE GENOMIC DNA]</scope>
    <source>
        <strain evidence="2 3">NBRC 108724</strain>
    </source>
</reference>
<evidence type="ECO:0000313" key="3">
    <source>
        <dbReference type="Proteomes" id="UP000474967"/>
    </source>
</evidence>
<keyword evidence="3" id="KW-1185">Reference proteome</keyword>
<gene>
    <name evidence="2" type="ORF">G3T36_04885</name>
</gene>
<proteinExistence type="predicted"/>